<gene>
    <name evidence="5" type="ORF">MGAL_10B061124</name>
</gene>
<dbReference type="SUPFAM" id="SSF56219">
    <property type="entry name" value="DNase I-like"/>
    <property type="match status" value="1"/>
</dbReference>
<dbReference type="Pfam" id="PF00078">
    <property type="entry name" value="RVT_1"/>
    <property type="match status" value="1"/>
</dbReference>
<dbReference type="Proteomes" id="UP000596742">
    <property type="component" value="Unassembled WGS sequence"/>
</dbReference>
<evidence type="ECO:0000313" key="5">
    <source>
        <dbReference type="EMBL" id="VDI35645.1"/>
    </source>
</evidence>
<evidence type="ECO:0008006" key="7">
    <source>
        <dbReference type="Google" id="ProtNLM"/>
    </source>
</evidence>
<dbReference type="CDD" id="cd00229">
    <property type="entry name" value="SGNH_hydrolase"/>
    <property type="match status" value="1"/>
</dbReference>
<dbReference type="InterPro" id="IPR005135">
    <property type="entry name" value="Endo/exonuclease/phosphatase"/>
</dbReference>
<feature type="domain" description="SGNH hydrolase-type esterase" evidence="4">
    <location>
        <begin position="121"/>
        <end position="253"/>
    </location>
</feature>
<sequence>MCTIDEHQTQHLYDIENSVKLVKVDQDKNFSHVHNKIQSLADRVKDLPSRTQYNAKNFEVEKSNENIDYRSVNSNTANTSKTYIDQSHTTIRNSQIFPDERKEKTLIIGSSIIIKGIDANKVGKDVHIRTNRGATVPTLTEKIKKSNIQHYKSIILVVGGNDASSRIHPEAFKEKYDDMIKTVKSINPGINIAVSEICPRRNVDTEIYNAILHRVSTEHKLKIIKQTDAFVSRGGDLVSSYYHRDGIHLTNQGTILLLRNINKVVNIFNQTTISQSNNESNEQHAENFKNQSSTENCQKSENGKYANSLSSKPNCNRNKHYQKNCLNLKCKGFNAVCLNVRHILSKFDELKNIITINNKYLDLFGLVETFLKPDINNEQCKVPGYKIFRKDRQCKDGGGLLVYVKDSIAVKNRSDLSINTLETLWLEVEFPKSKPFFICTIYRPPNSPQSWIDLFEEEFNAALSENKEIILMGDFNIDLIKIENKKWINFINNFNLQQQICTATRICDKSETLIDHIYTTNPENIVHCHVPSYALSDHYPVCLNRKINIKIKKENHIEIKYRCFKKFNEDAFCTDLHQTPFHIVEMEDDIDIAVDKWYELFNQVINKHAPMKTKRVKTFKQAEWFNEEIKNSIQYRNMYHSKKDWINFKKWRNKTTSLIFNAKKEYYQNAITSSKNSKELWNHIKELNPKEDNIFPPKMQYENQTVYNNQDIVNTLNVHFSSVAEKLIGNNTSDMDFSMLQNFTSEKLKKTENFHLKLISIGEVCSQLKHLNINKSAGLDGIGPKFLKLSAEIISPSLTFLINKSITSNRFPQKLKLARVTAIHKGGPRDIPSNYRPISILNTISKIFERHVCTQLYEFLNNKKLLHIAQSGFRQGHSCQTALTKLIDEWLKYLDNGEIVGTVFLDFSKAFDLINHAILLEKLKFYHIGKHIIDWIKSYLSDRQQEVQYANIKSDKSFYFDRSTMQCARMLRFLQQVALMELEEEEDHLFANYYLKRRAQRFGRNRRYRVKPWISRRGQLGQYDTLMRELREEDPDAFTNYMRLPIDLYDEVLQCSSNHTPNYQTRYLVEESPRSRTEVCLYNETSSIRRQLQ</sequence>
<keyword evidence="6" id="KW-1185">Reference proteome</keyword>
<protein>
    <recommendedName>
        <fullName evidence="7">Reverse transcriptase domain-containing protein</fullName>
    </recommendedName>
</protein>
<feature type="domain" description="Endonuclease/exonuclease/phosphatase" evidence="3">
    <location>
        <begin position="339"/>
        <end position="538"/>
    </location>
</feature>
<feature type="region of interest" description="Disordered" evidence="1">
    <location>
        <begin position="276"/>
        <end position="311"/>
    </location>
</feature>
<reference evidence="5" key="1">
    <citation type="submission" date="2018-11" db="EMBL/GenBank/DDBJ databases">
        <authorList>
            <person name="Alioto T."/>
            <person name="Alioto T."/>
        </authorList>
    </citation>
    <scope>NUCLEOTIDE SEQUENCE</scope>
</reference>
<dbReference type="SUPFAM" id="SSF56672">
    <property type="entry name" value="DNA/RNA polymerases"/>
    <property type="match status" value="1"/>
</dbReference>
<dbReference type="OrthoDB" id="5987064at2759"/>
<dbReference type="Gene3D" id="3.40.50.1110">
    <property type="entry name" value="SGNH hydrolase"/>
    <property type="match status" value="1"/>
</dbReference>
<evidence type="ECO:0000313" key="6">
    <source>
        <dbReference type="Proteomes" id="UP000596742"/>
    </source>
</evidence>
<dbReference type="Pfam" id="PF13472">
    <property type="entry name" value="Lipase_GDSL_2"/>
    <property type="match status" value="1"/>
</dbReference>
<evidence type="ECO:0000259" key="3">
    <source>
        <dbReference type="Pfam" id="PF03372"/>
    </source>
</evidence>
<dbReference type="PANTHER" id="PTHR47510">
    <property type="entry name" value="REVERSE TRANSCRIPTASE DOMAIN-CONTAINING PROTEIN"/>
    <property type="match status" value="1"/>
</dbReference>
<dbReference type="InterPro" id="IPR036691">
    <property type="entry name" value="Endo/exonu/phosph_ase_sf"/>
</dbReference>
<dbReference type="EMBL" id="UYJE01005265">
    <property type="protein sequence ID" value="VDI35645.1"/>
    <property type="molecule type" value="Genomic_DNA"/>
</dbReference>
<dbReference type="InterPro" id="IPR043502">
    <property type="entry name" value="DNA/RNA_pol_sf"/>
</dbReference>
<name>A0A8B6EJ91_MYTGA</name>
<dbReference type="PANTHER" id="PTHR47510:SF3">
    <property type="entry name" value="ENDO_EXONUCLEASE_PHOSPHATASE DOMAIN-CONTAINING PROTEIN"/>
    <property type="match status" value="1"/>
</dbReference>
<evidence type="ECO:0000259" key="2">
    <source>
        <dbReference type="Pfam" id="PF00078"/>
    </source>
</evidence>
<dbReference type="SUPFAM" id="SSF52266">
    <property type="entry name" value="SGNH hydrolase"/>
    <property type="match status" value="1"/>
</dbReference>
<comment type="caution">
    <text evidence="5">The sequence shown here is derived from an EMBL/GenBank/DDBJ whole genome shotgun (WGS) entry which is preliminary data.</text>
</comment>
<proteinExistence type="predicted"/>
<dbReference type="Gene3D" id="3.60.10.10">
    <property type="entry name" value="Endonuclease/exonuclease/phosphatase"/>
    <property type="match status" value="1"/>
</dbReference>
<dbReference type="InterPro" id="IPR000477">
    <property type="entry name" value="RT_dom"/>
</dbReference>
<feature type="domain" description="Reverse transcriptase" evidence="2">
    <location>
        <begin position="823"/>
        <end position="952"/>
    </location>
</feature>
<organism evidence="5 6">
    <name type="scientific">Mytilus galloprovincialis</name>
    <name type="common">Mediterranean mussel</name>
    <dbReference type="NCBI Taxonomy" id="29158"/>
    <lineage>
        <taxon>Eukaryota</taxon>
        <taxon>Metazoa</taxon>
        <taxon>Spiralia</taxon>
        <taxon>Lophotrochozoa</taxon>
        <taxon>Mollusca</taxon>
        <taxon>Bivalvia</taxon>
        <taxon>Autobranchia</taxon>
        <taxon>Pteriomorphia</taxon>
        <taxon>Mytilida</taxon>
        <taxon>Mytiloidea</taxon>
        <taxon>Mytilidae</taxon>
        <taxon>Mytilinae</taxon>
        <taxon>Mytilus</taxon>
    </lineage>
</organism>
<accession>A0A8B6EJ91</accession>
<dbReference type="Pfam" id="PF03372">
    <property type="entry name" value="Exo_endo_phos"/>
    <property type="match status" value="1"/>
</dbReference>
<dbReference type="InterPro" id="IPR013830">
    <property type="entry name" value="SGNH_hydro"/>
</dbReference>
<dbReference type="CDD" id="cd01650">
    <property type="entry name" value="RT_nLTR_like"/>
    <property type="match status" value="1"/>
</dbReference>
<feature type="compositionally biased region" description="Polar residues" evidence="1">
    <location>
        <begin position="288"/>
        <end position="311"/>
    </location>
</feature>
<evidence type="ECO:0000259" key="4">
    <source>
        <dbReference type="Pfam" id="PF13472"/>
    </source>
</evidence>
<evidence type="ECO:0000256" key="1">
    <source>
        <dbReference type="SAM" id="MobiDB-lite"/>
    </source>
</evidence>
<dbReference type="GO" id="GO:0003824">
    <property type="term" value="F:catalytic activity"/>
    <property type="evidence" value="ECO:0007669"/>
    <property type="project" value="InterPro"/>
</dbReference>
<dbReference type="InterPro" id="IPR036514">
    <property type="entry name" value="SGNH_hydro_sf"/>
</dbReference>
<dbReference type="AlphaFoldDB" id="A0A8B6EJ91"/>